<organism evidence="2 3">
    <name type="scientific">Neisseria animaloris</name>
    <dbReference type="NCBI Taxonomy" id="326522"/>
    <lineage>
        <taxon>Bacteria</taxon>
        <taxon>Pseudomonadati</taxon>
        <taxon>Pseudomonadota</taxon>
        <taxon>Betaproteobacteria</taxon>
        <taxon>Neisseriales</taxon>
        <taxon>Neisseriaceae</taxon>
        <taxon>Neisseria</taxon>
    </lineage>
</organism>
<evidence type="ECO:0000313" key="3">
    <source>
        <dbReference type="Proteomes" id="UP000268229"/>
    </source>
</evidence>
<dbReference type="STRING" id="326522.BWD08_07920"/>
<feature type="chain" id="PRO_5018677628" description="DUF4390 domain-containing protein" evidence="1">
    <location>
        <begin position="37"/>
        <end position="206"/>
    </location>
</feature>
<dbReference type="EMBL" id="LR134516">
    <property type="protein sequence ID" value="VEJ22105.1"/>
    <property type="molecule type" value="Genomic_DNA"/>
</dbReference>
<accession>A0A3S4Y975</accession>
<evidence type="ECO:0008006" key="4">
    <source>
        <dbReference type="Google" id="ProtNLM"/>
    </source>
</evidence>
<dbReference type="AlphaFoldDB" id="A0A3S4Y975"/>
<keyword evidence="1" id="KW-0732">Signal</keyword>
<evidence type="ECO:0000256" key="1">
    <source>
        <dbReference type="SAM" id="SignalP"/>
    </source>
</evidence>
<dbReference type="Proteomes" id="UP000268229">
    <property type="component" value="Chromosome"/>
</dbReference>
<name>A0A3S4Y975_9NEIS</name>
<proteinExistence type="predicted"/>
<gene>
    <name evidence="2" type="ORF">NCTC12227_01882</name>
</gene>
<dbReference type="InterPro" id="IPR025500">
    <property type="entry name" value="DUF4390"/>
</dbReference>
<sequence length="206" mass="22837">MCFYRINTKMAFITRLFRNSRLLLLPILLAVSFQTAAEGISTTRAQAKLTSSGQLSVSSRFQIHLPDQLKEVLSQGVPLNFTLSYQLSAPTVAAYRFKLGQIVGNDNSIQYKLSYHPLTNRYRVAVGTFSTEYNSLETALRGIGAIANWKVLSSGMLSGVSASEAKAEIRLELSTAQLPKPFQINALTSRIWQLDSGWKSLNISKE</sequence>
<dbReference type="KEGG" id="nani:NCTC12227_01882"/>
<keyword evidence="3" id="KW-1185">Reference proteome</keyword>
<reference evidence="2 3" key="1">
    <citation type="submission" date="2018-12" db="EMBL/GenBank/DDBJ databases">
        <authorList>
            <consortium name="Pathogen Informatics"/>
        </authorList>
    </citation>
    <scope>NUCLEOTIDE SEQUENCE [LARGE SCALE GENOMIC DNA]</scope>
    <source>
        <strain evidence="2 3">NCTC12227</strain>
    </source>
</reference>
<evidence type="ECO:0000313" key="2">
    <source>
        <dbReference type="EMBL" id="VEJ22105.1"/>
    </source>
</evidence>
<protein>
    <recommendedName>
        <fullName evidence="4">DUF4390 domain-containing protein</fullName>
    </recommendedName>
</protein>
<dbReference type="Pfam" id="PF14334">
    <property type="entry name" value="DUF4390"/>
    <property type="match status" value="1"/>
</dbReference>
<feature type="signal peptide" evidence="1">
    <location>
        <begin position="1"/>
        <end position="36"/>
    </location>
</feature>